<name>A0A4V4HDQ3_DENBC</name>
<evidence type="ECO:0000313" key="3">
    <source>
        <dbReference type="Proteomes" id="UP000297245"/>
    </source>
</evidence>
<protein>
    <submittedName>
        <fullName evidence="2">Uncharacterized protein</fullName>
    </submittedName>
</protein>
<accession>A0A4V4HDQ3</accession>
<feature type="compositionally biased region" description="Low complexity" evidence="1">
    <location>
        <begin position="248"/>
        <end position="258"/>
    </location>
</feature>
<proteinExistence type="predicted"/>
<gene>
    <name evidence="2" type="ORF">K435DRAFT_803741</name>
</gene>
<feature type="region of interest" description="Disordered" evidence="1">
    <location>
        <begin position="220"/>
        <end position="258"/>
    </location>
</feature>
<evidence type="ECO:0000313" key="2">
    <source>
        <dbReference type="EMBL" id="THU88115.1"/>
    </source>
</evidence>
<reference evidence="2 3" key="1">
    <citation type="journal article" date="2019" name="Nat. Ecol. Evol.">
        <title>Megaphylogeny resolves global patterns of mushroom evolution.</title>
        <authorList>
            <person name="Varga T."/>
            <person name="Krizsan K."/>
            <person name="Foldi C."/>
            <person name="Dima B."/>
            <person name="Sanchez-Garcia M."/>
            <person name="Sanchez-Ramirez S."/>
            <person name="Szollosi G.J."/>
            <person name="Szarkandi J.G."/>
            <person name="Papp V."/>
            <person name="Albert L."/>
            <person name="Andreopoulos W."/>
            <person name="Angelini C."/>
            <person name="Antonin V."/>
            <person name="Barry K.W."/>
            <person name="Bougher N.L."/>
            <person name="Buchanan P."/>
            <person name="Buyck B."/>
            <person name="Bense V."/>
            <person name="Catcheside P."/>
            <person name="Chovatia M."/>
            <person name="Cooper J."/>
            <person name="Damon W."/>
            <person name="Desjardin D."/>
            <person name="Finy P."/>
            <person name="Geml J."/>
            <person name="Haridas S."/>
            <person name="Hughes K."/>
            <person name="Justo A."/>
            <person name="Karasinski D."/>
            <person name="Kautmanova I."/>
            <person name="Kiss B."/>
            <person name="Kocsube S."/>
            <person name="Kotiranta H."/>
            <person name="LaButti K.M."/>
            <person name="Lechner B.E."/>
            <person name="Liimatainen K."/>
            <person name="Lipzen A."/>
            <person name="Lukacs Z."/>
            <person name="Mihaltcheva S."/>
            <person name="Morgado L.N."/>
            <person name="Niskanen T."/>
            <person name="Noordeloos M.E."/>
            <person name="Ohm R.A."/>
            <person name="Ortiz-Santana B."/>
            <person name="Ovrebo C."/>
            <person name="Racz N."/>
            <person name="Riley R."/>
            <person name="Savchenko A."/>
            <person name="Shiryaev A."/>
            <person name="Soop K."/>
            <person name="Spirin V."/>
            <person name="Szebenyi C."/>
            <person name="Tomsovsky M."/>
            <person name="Tulloss R.E."/>
            <person name="Uehling J."/>
            <person name="Grigoriev I.V."/>
            <person name="Vagvolgyi C."/>
            <person name="Papp T."/>
            <person name="Martin F.M."/>
            <person name="Miettinen O."/>
            <person name="Hibbett D.S."/>
            <person name="Nagy L.G."/>
        </authorList>
    </citation>
    <scope>NUCLEOTIDE SEQUENCE [LARGE SCALE GENOMIC DNA]</scope>
    <source>
        <strain evidence="2 3">CBS 962.96</strain>
    </source>
</reference>
<keyword evidence="3" id="KW-1185">Reference proteome</keyword>
<feature type="region of interest" description="Disordered" evidence="1">
    <location>
        <begin position="164"/>
        <end position="190"/>
    </location>
</feature>
<evidence type="ECO:0000256" key="1">
    <source>
        <dbReference type="SAM" id="MobiDB-lite"/>
    </source>
</evidence>
<dbReference type="Proteomes" id="UP000297245">
    <property type="component" value="Unassembled WGS sequence"/>
</dbReference>
<organism evidence="2 3">
    <name type="scientific">Dendrothele bispora (strain CBS 962.96)</name>
    <dbReference type="NCBI Taxonomy" id="1314807"/>
    <lineage>
        <taxon>Eukaryota</taxon>
        <taxon>Fungi</taxon>
        <taxon>Dikarya</taxon>
        <taxon>Basidiomycota</taxon>
        <taxon>Agaricomycotina</taxon>
        <taxon>Agaricomycetes</taxon>
        <taxon>Agaricomycetidae</taxon>
        <taxon>Agaricales</taxon>
        <taxon>Agaricales incertae sedis</taxon>
        <taxon>Dendrothele</taxon>
    </lineage>
</organism>
<sequence>MPLSIDVYSMIYDASERVRKTIAPHWSAMAKGKISWTTCKAFLSPIESDLQTLSLAAASSETPIPTVHMMTVLNLASLALIPNDQDLPIWALDHHRINDFKRVIKTVAGTKAFSWATPLPRNQYGALPDPYDIPLLDEEDVAPPVVPQPAPSVPGPSHTNISLSNINLDHTDDSRQQSVDRQIADKNLDRPKARLNYKKTTARPSNLPGEPFVEISRPSVKIPVPTPQKPDVPEVSTLKPVEAKSGEDAAAPDDPLALRRTPRAAAQSYFLVYFY</sequence>
<dbReference type="AlphaFoldDB" id="A0A4V4HDQ3"/>
<dbReference type="EMBL" id="ML179421">
    <property type="protein sequence ID" value="THU88115.1"/>
    <property type="molecule type" value="Genomic_DNA"/>
</dbReference>